<reference evidence="1" key="1">
    <citation type="journal article" date="2023" name="Mol. Phylogenet. Evol.">
        <title>Genome-scale phylogeny and comparative genomics of the fungal order Sordariales.</title>
        <authorList>
            <person name="Hensen N."/>
            <person name="Bonometti L."/>
            <person name="Westerberg I."/>
            <person name="Brannstrom I.O."/>
            <person name="Guillou S."/>
            <person name="Cros-Aarteil S."/>
            <person name="Calhoun S."/>
            <person name="Haridas S."/>
            <person name="Kuo A."/>
            <person name="Mondo S."/>
            <person name="Pangilinan J."/>
            <person name="Riley R."/>
            <person name="LaButti K."/>
            <person name="Andreopoulos B."/>
            <person name="Lipzen A."/>
            <person name="Chen C."/>
            <person name="Yan M."/>
            <person name="Daum C."/>
            <person name="Ng V."/>
            <person name="Clum A."/>
            <person name="Steindorff A."/>
            <person name="Ohm R.A."/>
            <person name="Martin F."/>
            <person name="Silar P."/>
            <person name="Natvig D.O."/>
            <person name="Lalanne C."/>
            <person name="Gautier V."/>
            <person name="Ament-Velasquez S.L."/>
            <person name="Kruys A."/>
            <person name="Hutchinson M.I."/>
            <person name="Powell A.J."/>
            <person name="Barry K."/>
            <person name="Miller A.N."/>
            <person name="Grigoriev I.V."/>
            <person name="Debuchy R."/>
            <person name="Gladieux P."/>
            <person name="Hiltunen Thoren M."/>
            <person name="Johannesson H."/>
        </authorList>
    </citation>
    <scope>NUCLEOTIDE SEQUENCE</scope>
    <source>
        <strain evidence="1">CBS 314.62</strain>
    </source>
</reference>
<gene>
    <name evidence="1" type="ORF">B0T22DRAFT_536079</name>
</gene>
<keyword evidence="2" id="KW-1185">Reference proteome</keyword>
<dbReference type="Proteomes" id="UP001270362">
    <property type="component" value="Unassembled WGS sequence"/>
</dbReference>
<sequence length="290" mass="31714">MTSTFSCAATASGHSASKSIILVGWSVHTEIRATLALFPRLLSHLDSWADLAEIVAVMAGILVRSKKRRSLRDTMLTLGFPSHDKYTVQDILRQHAHDAGMDATRTAAAMLALMAYPLRQIAIPEWTMNEKEARKRLSGRPPRSEFPHAVRICVDSGGAMPITISSPAKLDAFVRQRFESGGAPAAVAICPPNAPETRKTHGWVCFVGLDVMEGFVGQLQGCVVDGKTLRLCIDGPFEVEEERLNELRLRRQDQVVADVATALRKASFLDEFQGAFDFGEEELGNCCFGG</sequence>
<dbReference type="AlphaFoldDB" id="A0AAE0XB38"/>
<evidence type="ECO:0000313" key="2">
    <source>
        <dbReference type="Proteomes" id="UP001270362"/>
    </source>
</evidence>
<reference evidence="1" key="2">
    <citation type="submission" date="2023-06" db="EMBL/GenBank/DDBJ databases">
        <authorList>
            <consortium name="Lawrence Berkeley National Laboratory"/>
            <person name="Haridas S."/>
            <person name="Hensen N."/>
            <person name="Bonometti L."/>
            <person name="Westerberg I."/>
            <person name="Brannstrom I.O."/>
            <person name="Guillou S."/>
            <person name="Cros-Aarteil S."/>
            <person name="Calhoun S."/>
            <person name="Kuo A."/>
            <person name="Mondo S."/>
            <person name="Pangilinan J."/>
            <person name="Riley R."/>
            <person name="Labutti K."/>
            <person name="Andreopoulos B."/>
            <person name="Lipzen A."/>
            <person name="Chen C."/>
            <person name="Yanf M."/>
            <person name="Daum C."/>
            <person name="Ng V."/>
            <person name="Clum A."/>
            <person name="Steindorff A."/>
            <person name="Ohm R."/>
            <person name="Martin F."/>
            <person name="Silar P."/>
            <person name="Natvig D."/>
            <person name="Lalanne C."/>
            <person name="Gautier V."/>
            <person name="Ament-Velasquez S.L."/>
            <person name="Kruys A."/>
            <person name="Hutchinson M.I."/>
            <person name="Powell A.J."/>
            <person name="Barry K."/>
            <person name="Miller A.N."/>
            <person name="Grigoriev I.V."/>
            <person name="Debuchy R."/>
            <person name="Gladieux P."/>
            <person name="Thoren M.H."/>
            <person name="Johannesson H."/>
        </authorList>
    </citation>
    <scope>NUCLEOTIDE SEQUENCE</scope>
    <source>
        <strain evidence="1">CBS 314.62</strain>
    </source>
</reference>
<dbReference type="EMBL" id="JAULSO010000002">
    <property type="protein sequence ID" value="KAK3689062.1"/>
    <property type="molecule type" value="Genomic_DNA"/>
</dbReference>
<evidence type="ECO:0000313" key="1">
    <source>
        <dbReference type="EMBL" id="KAK3689062.1"/>
    </source>
</evidence>
<protein>
    <submittedName>
        <fullName evidence="1">Uncharacterized protein</fullName>
    </submittedName>
</protein>
<proteinExistence type="predicted"/>
<organism evidence="1 2">
    <name type="scientific">Podospora appendiculata</name>
    <dbReference type="NCBI Taxonomy" id="314037"/>
    <lineage>
        <taxon>Eukaryota</taxon>
        <taxon>Fungi</taxon>
        <taxon>Dikarya</taxon>
        <taxon>Ascomycota</taxon>
        <taxon>Pezizomycotina</taxon>
        <taxon>Sordariomycetes</taxon>
        <taxon>Sordariomycetidae</taxon>
        <taxon>Sordariales</taxon>
        <taxon>Podosporaceae</taxon>
        <taxon>Podospora</taxon>
    </lineage>
</organism>
<name>A0AAE0XB38_9PEZI</name>
<accession>A0AAE0XB38</accession>
<comment type="caution">
    <text evidence="1">The sequence shown here is derived from an EMBL/GenBank/DDBJ whole genome shotgun (WGS) entry which is preliminary data.</text>
</comment>